<dbReference type="Gene3D" id="3.90.220.20">
    <property type="entry name" value="DNA methylase specificity domains"/>
    <property type="match status" value="2"/>
</dbReference>
<evidence type="ECO:0000256" key="2">
    <source>
        <dbReference type="ARBA" id="ARBA00022747"/>
    </source>
</evidence>
<dbReference type="EMBL" id="JAGFWR010000001">
    <property type="protein sequence ID" value="MBO4159284.1"/>
    <property type="molecule type" value="Genomic_DNA"/>
</dbReference>
<dbReference type="PANTHER" id="PTHR30408">
    <property type="entry name" value="TYPE-1 RESTRICTION ENZYME ECOKI SPECIFICITY PROTEIN"/>
    <property type="match status" value="1"/>
</dbReference>
<dbReference type="CDD" id="cd17273">
    <property type="entry name" value="RMtype1_S_EcoJA69PI-TRD1-CR1_like"/>
    <property type="match status" value="1"/>
</dbReference>
<evidence type="ECO:0000259" key="5">
    <source>
        <dbReference type="Pfam" id="PF01420"/>
    </source>
</evidence>
<evidence type="ECO:0000256" key="1">
    <source>
        <dbReference type="ARBA" id="ARBA00010923"/>
    </source>
</evidence>
<name>A0ABS3V102_9ACTN</name>
<dbReference type="InterPro" id="IPR044946">
    <property type="entry name" value="Restrct_endonuc_typeI_TRD_sf"/>
</dbReference>
<feature type="coiled-coil region" evidence="4">
    <location>
        <begin position="157"/>
        <end position="184"/>
    </location>
</feature>
<keyword evidence="3" id="KW-0238">DNA-binding</keyword>
<organism evidence="6 7">
    <name type="scientific">Micromonospora antibiotica</name>
    <dbReference type="NCBI Taxonomy" id="2807623"/>
    <lineage>
        <taxon>Bacteria</taxon>
        <taxon>Bacillati</taxon>
        <taxon>Actinomycetota</taxon>
        <taxon>Actinomycetes</taxon>
        <taxon>Micromonosporales</taxon>
        <taxon>Micromonosporaceae</taxon>
        <taxon>Micromonospora</taxon>
    </lineage>
</organism>
<protein>
    <submittedName>
        <fullName evidence="6">Restriction endonuclease subunit S</fullName>
    </submittedName>
</protein>
<dbReference type="PANTHER" id="PTHR30408:SF12">
    <property type="entry name" value="TYPE I RESTRICTION ENZYME MJAVIII SPECIFICITY SUBUNIT"/>
    <property type="match status" value="1"/>
</dbReference>
<dbReference type="GO" id="GO:0004519">
    <property type="term" value="F:endonuclease activity"/>
    <property type="evidence" value="ECO:0007669"/>
    <property type="project" value="UniProtKB-KW"/>
</dbReference>
<keyword evidence="4" id="KW-0175">Coiled coil</keyword>
<dbReference type="CDD" id="cd17515">
    <property type="entry name" value="RMtype1_S_MjaORF132P_Sau1132ORF3780P-TRD1-CR1_like"/>
    <property type="match status" value="1"/>
</dbReference>
<keyword evidence="6" id="KW-0255">Endonuclease</keyword>
<evidence type="ECO:0000256" key="3">
    <source>
        <dbReference type="ARBA" id="ARBA00023125"/>
    </source>
</evidence>
<evidence type="ECO:0000313" key="7">
    <source>
        <dbReference type="Proteomes" id="UP000671399"/>
    </source>
</evidence>
<dbReference type="InterPro" id="IPR052021">
    <property type="entry name" value="Type-I_RS_S_subunit"/>
</dbReference>
<dbReference type="InterPro" id="IPR000055">
    <property type="entry name" value="Restrct_endonuc_typeI_TRD"/>
</dbReference>
<accession>A0ABS3V102</accession>
<feature type="domain" description="Type I restriction modification DNA specificity" evidence="5">
    <location>
        <begin position="2"/>
        <end position="173"/>
    </location>
</feature>
<proteinExistence type="inferred from homology"/>
<comment type="caution">
    <text evidence="6">The sequence shown here is derived from an EMBL/GenBank/DDBJ whole genome shotgun (WGS) entry which is preliminary data.</text>
</comment>
<comment type="similarity">
    <text evidence="1">Belongs to the type-I restriction system S methylase family.</text>
</comment>
<reference evidence="6 7" key="1">
    <citation type="submission" date="2021-03" db="EMBL/GenBank/DDBJ databases">
        <authorList>
            <person name="Lee D.-H."/>
        </authorList>
    </citation>
    <scope>NUCLEOTIDE SEQUENCE [LARGE SCALE GENOMIC DNA]</scope>
    <source>
        <strain evidence="6 7">MMS20-R2-23</strain>
    </source>
</reference>
<keyword evidence="6" id="KW-0540">Nuclease</keyword>
<evidence type="ECO:0000256" key="4">
    <source>
        <dbReference type="SAM" id="Coils"/>
    </source>
</evidence>
<gene>
    <name evidence="6" type="ORF">JQN83_00410</name>
</gene>
<dbReference type="Pfam" id="PF01420">
    <property type="entry name" value="Methylase_S"/>
    <property type="match status" value="2"/>
</dbReference>
<keyword evidence="2" id="KW-0680">Restriction system</keyword>
<dbReference type="SUPFAM" id="SSF116734">
    <property type="entry name" value="DNA methylase specificity domain"/>
    <property type="match status" value="2"/>
</dbReference>
<keyword evidence="7" id="KW-1185">Reference proteome</keyword>
<dbReference type="RefSeq" id="WP_208565015.1">
    <property type="nucleotide sequence ID" value="NZ_JAGFWR010000001.1"/>
</dbReference>
<feature type="domain" description="Type I restriction modification DNA specificity" evidence="5">
    <location>
        <begin position="205"/>
        <end position="353"/>
    </location>
</feature>
<keyword evidence="6" id="KW-0378">Hydrolase</keyword>
<sequence length="388" mass="42810">MSAWQKARLSDCCEIVSGATPKTGVEEYWDGEIPWATPKDLSVLRGTYIHDTPRKITASGLRSCAASVLPVGSVLLSSRAPIGHVAINTIPMATNQGFKSLVPDVRAVEAKYLYWWLKANRPYLESLGNGATFKEISKGIVSQVEIPLPPLEEQRRIAEALDRADDLRAKRREALARLDDLTRSIFLDMFGDPARNNKGLPLTPLGKLGQWRSGGTPPRSAEEYFEGEIPWFSSGELGNMYVSQSNEQVSLKALAETSAKKVLRGSIMIGMYDTAALKTSIAAVDCSCNQAIAFASLDSEMADPVYVYFALRVGRDHFRRLQRGARQKNLNVGMVREMALPLPPLADQRQFRERIAAAEKLDVAHQASLTELDALFASLQDRAFRGLL</sequence>
<dbReference type="Proteomes" id="UP000671399">
    <property type="component" value="Unassembled WGS sequence"/>
</dbReference>
<evidence type="ECO:0000313" key="6">
    <source>
        <dbReference type="EMBL" id="MBO4159284.1"/>
    </source>
</evidence>